<accession>A0A4D6L2M8</accession>
<dbReference type="EMBL" id="CP039346">
    <property type="protein sequence ID" value="QCD82787.1"/>
    <property type="molecule type" value="Genomic_DNA"/>
</dbReference>
<evidence type="ECO:0000313" key="2">
    <source>
        <dbReference type="Proteomes" id="UP000501690"/>
    </source>
</evidence>
<dbReference type="AlphaFoldDB" id="A0A4D6L2M8"/>
<evidence type="ECO:0000313" key="1">
    <source>
        <dbReference type="EMBL" id="QCD82787.1"/>
    </source>
</evidence>
<proteinExistence type="predicted"/>
<gene>
    <name evidence="1" type="ORF">DEO72_LG2g3128</name>
</gene>
<name>A0A4D6L2M8_VIGUN</name>
<keyword evidence="2" id="KW-1185">Reference proteome</keyword>
<sequence>MSRRRNYGNGLTTSEWHDVDQAEEGRKHGGHVVVLRAFERGETAVAGRTMIVVGVVVGHVVGSLVVSVKGIVVGNMREVEDEVGKEVLGVLEGGENLNLGWGSNWARPNSLHTWPRLSRQGGSFASWFD</sequence>
<protein>
    <submittedName>
        <fullName evidence="1">Uncharacterized protein</fullName>
    </submittedName>
</protein>
<organism evidence="1 2">
    <name type="scientific">Vigna unguiculata</name>
    <name type="common">Cowpea</name>
    <dbReference type="NCBI Taxonomy" id="3917"/>
    <lineage>
        <taxon>Eukaryota</taxon>
        <taxon>Viridiplantae</taxon>
        <taxon>Streptophyta</taxon>
        <taxon>Embryophyta</taxon>
        <taxon>Tracheophyta</taxon>
        <taxon>Spermatophyta</taxon>
        <taxon>Magnoliopsida</taxon>
        <taxon>eudicotyledons</taxon>
        <taxon>Gunneridae</taxon>
        <taxon>Pentapetalae</taxon>
        <taxon>rosids</taxon>
        <taxon>fabids</taxon>
        <taxon>Fabales</taxon>
        <taxon>Fabaceae</taxon>
        <taxon>Papilionoideae</taxon>
        <taxon>50 kb inversion clade</taxon>
        <taxon>NPAAA clade</taxon>
        <taxon>indigoferoid/millettioid clade</taxon>
        <taxon>Phaseoleae</taxon>
        <taxon>Vigna</taxon>
    </lineage>
</organism>
<dbReference type="Proteomes" id="UP000501690">
    <property type="component" value="Linkage Group LG2"/>
</dbReference>
<reference evidence="1 2" key="1">
    <citation type="submission" date="2019-04" db="EMBL/GenBank/DDBJ databases">
        <title>An improved genome assembly and genetic linkage map for asparagus bean, Vigna unguiculata ssp. sesquipedialis.</title>
        <authorList>
            <person name="Xia Q."/>
            <person name="Zhang R."/>
            <person name="Dong Y."/>
        </authorList>
    </citation>
    <scope>NUCLEOTIDE SEQUENCE [LARGE SCALE GENOMIC DNA]</scope>
    <source>
        <tissue evidence="1">Leaf</tissue>
    </source>
</reference>